<dbReference type="Proteomes" id="UP000188967">
    <property type="component" value="Unassembled WGS sequence"/>
</dbReference>
<dbReference type="RefSeq" id="WP_076795208.1">
    <property type="nucleotide sequence ID" value="NZ_JBJLQL010000047.1"/>
</dbReference>
<proteinExistence type="predicted"/>
<gene>
    <name evidence="1" type="ORF">BXT93_09540</name>
</gene>
<evidence type="ECO:0000313" key="1">
    <source>
        <dbReference type="EMBL" id="ONG35186.1"/>
    </source>
</evidence>
<name>A0A1V2GGJ0_ECOLX</name>
<organism evidence="1 2">
    <name type="scientific">Escherichia coli</name>
    <dbReference type="NCBI Taxonomy" id="562"/>
    <lineage>
        <taxon>Bacteria</taxon>
        <taxon>Pseudomonadati</taxon>
        <taxon>Pseudomonadota</taxon>
        <taxon>Gammaproteobacteria</taxon>
        <taxon>Enterobacterales</taxon>
        <taxon>Enterobacteriaceae</taxon>
        <taxon>Escherichia</taxon>
    </lineage>
</organism>
<reference evidence="1 2" key="1">
    <citation type="submission" date="2017-01" db="EMBL/GenBank/DDBJ databases">
        <title>Draft genome sequence of an E. coli strain isolated from human, in Amazon, Brazil.</title>
        <authorList>
            <person name="Moura Q."/>
            <person name="Fernandes M.R."/>
            <person name="Cerdeira L."/>
            <person name="Vianello M."/>
            <person name="Souza T.A."/>
            <person name="Ienne S."/>
            <person name="Lincopan N."/>
        </authorList>
    </citation>
    <scope>NUCLEOTIDE SEQUENCE [LARGE SCALE GENOMIC DNA]</scope>
    <source>
        <strain evidence="1 2">ICBEcBL-II-13</strain>
    </source>
</reference>
<sequence length="141" mass="15866">MSNENEKEGINPTSETRTDVHCYDEAPDLVQLLIRQGVGDDDQYLSNARIEKIASSDTDEEKRQLAARFIQLQLYVKSITATRTYGFKHKLSGNNILTLSIRLMKAAWSGSVICRGILIHRKAVNDTSSWPLSPGQQERDS</sequence>
<accession>A0A1V2GGJ0</accession>
<protein>
    <submittedName>
        <fullName evidence="1">Uncharacterized protein</fullName>
    </submittedName>
</protein>
<evidence type="ECO:0000313" key="2">
    <source>
        <dbReference type="Proteomes" id="UP000188967"/>
    </source>
</evidence>
<comment type="caution">
    <text evidence="1">The sequence shown here is derived from an EMBL/GenBank/DDBJ whole genome shotgun (WGS) entry which is preliminary data.</text>
</comment>
<dbReference type="AlphaFoldDB" id="A0A1V2GGJ0"/>
<dbReference type="EMBL" id="MTPS01000135">
    <property type="protein sequence ID" value="ONG35186.1"/>
    <property type="molecule type" value="Genomic_DNA"/>
</dbReference>